<gene>
    <name evidence="1" type="ORF">H5410_040546</name>
</gene>
<keyword evidence="2" id="KW-1185">Reference proteome</keyword>
<evidence type="ECO:0000313" key="1">
    <source>
        <dbReference type="EMBL" id="KAG5590032.1"/>
    </source>
</evidence>
<proteinExistence type="predicted"/>
<dbReference type="Proteomes" id="UP000824120">
    <property type="component" value="Chromosome 8"/>
</dbReference>
<dbReference type="AlphaFoldDB" id="A0A9J5XSA4"/>
<dbReference type="EMBL" id="JACXVP010000008">
    <property type="protein sequence ID" value="KAG5590032.1"/>
    <property type="molecule type" value="Genomic_DNA"/>
</dbReference>
<evidence type="ECO:0000313" key="2">
    <source>
        <dbReference type="Proteomes" id="UP000824120"/>
    </source>
</evidence>
<organism evidence="1 2">
    <name type="scientific">Solanum commersonii</name>
    <name type="common">Commerson's wild potato</name>
    <name type="synonym">Commerson's nightshade</name>
    <dbReference type="NCBI Taxonomy" id="4109"/>
    <lineage>
        <taxon>Eukaryota</taxon>
        <taxon>Viridiplantae</taxon>
        <taxon>Streptophyta</taxon>
        <taxon>Embryophyta</taxon>
        <taxon>Tracheophyta</taxon>
        <taxon>Spermatophyta</taxon>
        <taxon>Magnoliopsida</taxon>
        <taxon>eudicotyledons</taxon>
        <taxon>Gunneridae</taxon>
        <taxon>Pentapetalae</taxon>
        <taxon>asterids</taxon>
        <taxon>lamiids</taxon>
        <taxon>Solanales</taxon>
        <taxon>Solanaceae</taxon>
        <taxon>Solanoideae</taxon>
        <taxon>Solaneae</taxon>
        <taxon>Solanum</taxon>
    </lineage>
</organism>
<sequence length="80" mass="9057">MNHSTKEEEPNIPGKYIQALYLNSNNPTVLALTETRMEDQDTLLQALDFTDVIQVLATGYIQVELLFFGGAQRSQLNHTF</sequence>
<reference evidence="1 2" key="1">
    <citation type="submission" date="2020-09" db="EMBL/GenBank/DDBJ databases">
        <title>De no assembly of potato wild relative species, Solanum commersonii.</title>
        <authorList>
            <person name="Cho K."/>
        </authorList>
    </citation>
    <scope>NUCLEOTIDE SEQUENCE [LARGE SCALE GENOMIC DNA]</scope>
    <source>
        <strain evidence="1">LZ3.2</strain>
        <tissue evidence="1">Leaf</tissue>
    </source>
</reference>
<protein>
    <submittedName>
        <fullName evidence="1">Uncharacterized protein</fullName>
    </submittedName>
</protein>
<dbReference type="OrthoDB" id="1305522at2759"/>
<comment type="caution">
    <text evidence="1">The sequence shown here is derived from an EMBL/GenBank/DDBJ whole genome shotgun (WGS) entry which is preliminary data.</text>
</comment>
<name>A0A9J5XSA4_SOLCO</name>
<accession>A0A9J5XSA4</accession>